<dbReference type="Gene3D" id="3.30.360.10">
    <property type="entry name" value="Dihydrodipicolinate Reductase, domain 2"/>
    <property type="match status" value="1"/>
</dbReference>
<dbReference type="SUPFAM" id="SSF55347">
    <property type="entry name" value="Glyceraldehyde-3-phosphate dehydrogenase-like, C-terminal domain"/>
    <property type="match status" value="1"/>
</dbReference>
<feature type="binding site" evidence="6">
    <location>
        <position position="315"/>
    </location>
    <ligand>
        <name>NAD(+)</name>
        <dbReference type="ChEBI" id="CHEBI:57540"/>
    </ligand>
</feature>
<dbReference type="InterPro" id="IPR036291">
    <property type="entry name" value="NAD(P)-bd_dom_sf"/>
</dbReference>
<evidence type="ECO:0000256" key="6">
    <source>
        <dbReference type="PIRSR" id="PIRSR000149-3"/>
    </source>
</evidence>
<evidence type="ECO:0000256" key="3">
    <source>
        <dbReference type="ARBA" id="ARBA00023002"/>
    </source>
</evidence>
<dbReference type="InterPro" id="IPR020828">
    <property type="entry name" value="GlycerAld_3-P_DH_NAD(P)-bd"/>
</dbReference>
<dbReference type="InterPro" id="IPR020829">
    <property type="entry name" value="GlycerAld_3-P_DH_cat"/>
</dbReference>
<evidence type="ECO:0000256" key="1">
    <source>
        <dbReference type="ARBA" id="ARBA00007406"/>
    </source>
</evidence>
<evidence type="ECO:0000313" key="12">
    <source>
        <dbReference type="Proteomes" id="UP000243413"/>
    </source>
</evidence>
<feature type="domain" description="Glyceraldehyde 3-phosphate dehydrogenase NAD(P) binding" evidence="10">
    <location>
        <begin position="3"/>
        <end position="152"/>
    </location>
</feature>
<comment type="subunit">
    <text evidence="2">Homotetramer.</text>
</comment>
<dbReference type="Pfam" id="PF02800">
    <property type="entry name" value="Gp_dh_C"/>
    <property type="match status" value="1"/>
</dbReference>
<dbReference type="SUPFAM" id="SSF51735">
    <property type="entry name" value="NAD(P)-binding Rossmann-fold domains"/>
    <property type="match status" value="1"/>
</dbReference>
<dbReference type="InterPro" id="IPR020830">
    <property type="entry name" value="GlycerAld_3-P_DH_AS"/>
</dbReference>
<dbReference type="Proteomes" id="UP000243413">
    <property type="component" value="Chromosome I"/>
</dbReference>
<dbReference type="SMART" id="SM00846">
    <property type="entry name" value="Gp_dh_N"/>
    <property type="match status" value="1"/>
</dbReference>
<comment type="similarity">
    <text evidence="1 8">Belongs to the glyceraldehyde-3-phosphate dehydrogenase family.</text>
</comment>
<dbReference type="NCBIfam" id="NF006512">
    <property type="entry name" value="PRK08955.1"/>
    <property type="match status" value="1"/>
</dbReference>
<dbReference type="Gene3D" id="3.40.50.720">
    <property type="entry name" value="NAD(P)-binding Rossmann-like Domain"/>
    <property type="match status" value="1"/>
</dbReference>
<dbReference type="GO" id="GO:0016620">
    <property type="term" value="F:oxidoreductase activity, acting on the aldehyde or oxo group of donors, NAD or NADP as acceptor"/>
    <property type="evidence" value="ECO:0007669"/>
    <property type="project" value="InterPro"/>
</dbReference>
<protein>
    <recommendedName>
        <fullName evidence="9">Glyceraldehyde-3-phosphate dehydrogenase</fullName>
        <ecNumber evidence="9">1.2.1.-</ecNumber>
    </recommendedName>
</protein>
<dbReference type="NCBIfam" id="NF033735">
    <property type="entry name" value="G3PDH_Arsen"/>
    <property type="match status" value="1"/>
</dbReference>
<feature type="binding site" evidence="5">
    <location>
        <position position="233"/>
    </location>
    <ligand>
        <name>D-glyceraldehyde 3-phosphate</name>
        <dbReference type="ChEBI" id="CHEBI:59776"/>
    </ligand>
</feature>
<evidence type="ECO:0000259" key="10">
    <source>
        <dbReference type="SMART" id="SM00846"/>
    </source>
</evidence>
<keyword evidence="6" id="KW-0547">Nucleotide-binding</keyword>
<dbReference type="InterPro" id="IPR006424">
    <property type="entry name" value="Glyceraldehyde-3-P_DH_1"/>
</dbReference>
<keyword evidence="6" id="KW-0520">NAD</keyword>
<feature type="binding site" evidence="6">
    <location>
        <begin position="12"/>
        <end position="13"/>
    </location>
    <ligand>
        <name>NAD(+)</name>
        <dbReference type="ChEBI" id="CHEBI:57540"/>
    </ligand>
</feature>
<dbReference type="STRING" id="472181.SAMN05216271_0575"/>
<reference evidence="12" key="1">
    <citation type="submission" date="2016-10" db="EMBL/GenBank/DDBJ databases">
        <authorList>
            <person name="Varghese N."/>
            <person name="Submissions S."/>
        </authorList>
    </citation>
    <scope>NUCLEOTIDE SEQUENCE [LARGE SCALE GENOMIC DNA]</scope>
    <source>
        <strain evidence="12">JCM 14963</strain>
    </source>
</reference>
<dbReference type="InterPro" id="IPR054835">
    <property type="entry name" value="G3PDH_Arsen"/>
</dbReference>
<feature type="binding site" evidence="5">
    <location>
        <begin position="210"/>
        <end position="211"/>
    </location>
    <ligand>
        <name>D-glyceraldehyde 3-phosphate</name>
        <dbReference type="ChEBI" id="CHEBI:59776"/>
    </ligand>
</feature>
<dbReference type="GO" id="GO:0050661">
    <property type="term" value="F:NADP binding"/>
    <property type="evidence" value="ECO:0007669"/>
    <property type="project" value="InterPro"/>
</dbReference>
<dbReference type="GO" id="GO:0051287">
    <property type="term" value="F:NAD binding"/>
    <property type="evidence" value="ECO:0007669"/>
    <property type="project" value="InterPro"/>
</dbReference>
<feature type="site" description="Activates thiol group during catalysis" evidence="7">
    <location>
        <position position="179"/>
    </location>
</feature>
<evidence type="ECO:0000256" key="7">
    <source>
        <dbReference type="PIRSR" id="PIRSR000149-4"/>
    </source>
</evidence>
<evidence type="ECO:0000256" key="4">
    <source>
        <dbReference type="PIRSR" id="PIRSR000149-1"/>
    </source>
</evidence>
<dbReference type="InterPro" id="IPR052978">
    <property type="entry name" value="GAP_dehydrogenase"/>
</dbReference>
<feature type="binding site" evidence="5">
    <location>
        <position position="182"/>
    </location>
    <ligand>
        <name>D-glyceraldehyde 3-phosphate</name>
        <dbReference type="ChEBI" id="CHEBI:59776"/>
    </ligand>
</feature>
<dbReference type="Pfam" id="PF00044">
    <property type="entry name" value="Gp_dh_N"/>
    <property type="match status" value="1"/>
</dbReference>
<feature type="binding site" evidence="6">
    <location>
        <position position="34"/>
    </location>
    <ligand>
        <name>NAD(+)</name>
        <dbReference type="ChEBI" id="CHEBI:57540"/>
    </ligand>
</feature>
<gene>
    <name evidence="11" type="ORF">SAMN05216271_0575</name>
</gene>
<dbReference type="EMBL" id="LT629763">
    <property type="protein sequence ID" value="SDR85563.1"/>
    <property type="molecule type" value="Genomic_DNA"/>
</dbReference>
<dbReference type="EC" id="1.2.1.-" evidence="9"/>
<organism evidence="11 12">
    <name type="scientific">Halopseudomonas sabulinigri</name>
    <dbReference type="NCBI Taxonomy" id="472181"/>
    <lineage>
        <taxon>Bacteria</taxon>
        <taxon>Pseudomonadati</taxon>
        <taxon>Pseudomonadota</taxon>
        <taxon>Gammaproteobacteria</taxon>
        <taxon>Pseudomonadales</taxon>
        <taxon>Pseudomonadaceae</taxon>
        <taxon>Halopseudomonas</taxon>
    </lineage>
</organism>
<dbReference type="FunFam" id="3.30.360.10:FF:000002">
    <property type="entry name" value="Glyceraldehyde-3-phosphate dehydrogenase"/>
    <property type="match status" value="1"/>
</dbReference>
<dbReference type="PROSITE" id="PS00071">
    <property type="entry name" value="GAPDH"/>
    <property type="match status" value="1"/>
</dbReference>
<dbReference type="PRINTS" id="PR00078">
    <property type="entry name" value="G3PDHDRGNASE"/>
</dbReference>
<evidence type="ECO:0000256" key="8">
    <source>
        <dbReference type="RuleBase" id="RU000397"/>
    </source>
</evidence>
<dbReference type="PANTHER" id="PTHR42955:SF1">
    <property type="entry name" value="GLYCERALDEHYDE-3-PHOSPHATE DEHYDROGENASE"/>
    <property type="match status" value="1"/>
</dbReference>
<dbReference type="InterPro" id="IPR020831">
    <property type="entry name" value="GlycerAld/Erythrose_P_DH"/>
</dbReference>
<dbReference type="FunFam" id="3.40.50.720:FF:000001">
    <property type="entry name" value="Glyceraldehyde-3-phosphate dehydrogenase"/>
    <property type="match status" value="1"/>
</dbReference>
<dbReference type="GO" id="GO:0006006">
    <property type="term" value="P:glucose metabolic process"/>
    <property type="evidence" value="ECO:0007669"/>
    <property type="project" value="InterPro"/>
</dbReference>
<feature type="binding site" evidence="5">
    <location>
        <begin position="151"/>
        <end position="153"/>
    </location>
    <ligand>
        <name>D-glyceraldehyde 3-phosphate</name>
        <dbReference type="ChEBI" id="CHEBI:59776"/>
    </ligand>
</feature>
<evidence type="ECO:0000256" key="2">
    <source>
        <dbReference type="ARBA" id="ARBA00011881"/>
    </source>
</evidence>
<name>A0A1H1MFK4_9GAMM</name>
<dbReference type="RefSeq" id="WP_092283667.1">
    <property type="nucleotide sequence ID" value="NZ_LT629763.1"/>
</dbReference>
<evidence type="ECO:0000256" key="9">
    <source>
        <dbReference type="RuleBase" id="RU361160"/>
    </source>
</evidence>
<evidence type="ECO:0000256" key="5">
    <source>
        <dbReference type="PIRSR" id="PIRSR000149-2"/>
    </source>
</evidence>
<evidence type="ECO:0000313" key="11">
    <source>
        <dbReference type="EMBL" id="SDR85563.1"/>
    </source>
</evidence>
<proteinExistence type="inferred from homology"/>
<keyword evidence="3 9" id="KW-0560">Oxidoreductase</keyword>
<sequence>MTIKVGINGFGRIGRLALRAAWDWPELEFVQINDPAGDAATHAHLLNFDSVHGRWQHEASSADGSLVIGGQRLRLSANKAIADTDWSGCDLVLEASGKMKTTALLQGYLEQGVKRVVVCAPVKESGVLNVVLGVNHELFDPAQHRIVTAASCTTNCLAPVVKVIHEALGIRHGSITTIHDLTNTQSILDQPHKDLRRARACGMSLIPTSTGSATAIAEIFPALRGKLNGHAVRVPLANASLTDCVFEVERSTTVEEVNALFKTAAAGPLKNILGYEERPLVSIDYRTDPRSSIVDALSTMVINGTQVKIYAWYDNEWGYANRAVELARLVGQAG</sequence>
<dbReference type="AlphaFoldDB" id="A0A1H1MFK4"/>
<dbReference type="PANTHER" id="PTHR42955">
    <property type="entry name" value="GLYCERALDEHYDE-3-PHOSPHATE DEHYDROGENASE"/>
    <property type="match status" value="1"/>
</dbReference>
<dbReference type="CDD" id="cd18126">
    <property type="entry name" value="GAPDH_I_C"/>
    <property type="match status" value="1"/>
</dbReference>
<accession>A0A1H1MFK4</accession>
<dbReference type="OrthoDB" id="9803304at2"/>
<dbReference type="PIRSF" id="PIRSF000149">
    <property type="entry name" value="GAP_DH"/>
    <property type="match status" value="1"/>
</dbReference>
<dbReference type="CDD" id="cd05214">
    <property type="entry name" value="GAPDH_I_N"/>
    <property type="match status" value="1"/>
</dbReference>
<feature type="active site" description="Nucleophile" evidence="4">
    <location>
        <position position="152"/>
    </location>
</feature>
<dbReference type="NCBIfam" id="TIGR01534">
    <property type="entry name" value="GAPDH-I"/>
    <property type="match status" value="1"/>
</dbReference>